<evidence type="ECO:0000259" key="4">
    <source>
        <dbReference type="PROSITE" id="PS50158"/>
    </source>
</evidence>
<dbReference type="Pfam" id="PF00098">
    <property type="entry name" value="zf-CCHC"/>
    <property type="match status" value="1"/>
</dbReference>
<dbReference type="EMBL" id="JBAHYK010000062">
    <property type="protein sequence ID" value="KAL0579378.1"/>
    <property type="molecule type" value="Genomic_DNA"/>
</dbReference>
<feature type="compositionally biased region" description="Basic and acidic residues" evidence="3">
    <location>
        <begin position="36"/>
        <end position="49"/>
    </location>
</feature>
<dbReference type="InterPro" id="IPR001878">
    <property type="entry name" value="Znf_CCHC"/>
</dbReference>
<proteinExistence type="predicted"/>
<name>A0ABR3FV52_9AGAR</name>
<dbReference type="SMART" id="SM00343">
    <property type="entry name" value="ZnF_C2HC"/>
    <property type="match status" value="4"/>
</dbReference>
<feature type="compositionally biased region" description="Polar residues" evidence="3">
    <location>
        <begin position="61"/>
        <end position="70"/>
    </location>
</feature>
<comment type="caution">
    <text evidence="5">The sequence shown here is derived from an EMBL/GenBank/DDBJ whole genome shotgun (WGS) entry which is preliminary data.</text>
</comment>
<reference evidence="5 6" key="1">
    <citation type="submission" date="2024-02" db="EMBL/GenBank/DDBJ databases">
        <title>A draft genome for the cacao thread blight pathogen Marasmius crinis-equi.</title>
        <authorList>
            <person name="Cohen S.P."/>
            <person name="Baruah I.K."/>
            <person name="Amoako-Attah I."/>
            <person name="Bukari Y."/>
            <person name="Meinhardt L.W."/>
            <person name="Bailey B.A."/>
        </authorList>
    </citation>
    <scope>NUCLEOTIDE SEQUENCE [LARGE SCALE GENOMIC DNA]</scope>
    <source>
        <strain evidence="5 6">GH-76</strain>
    </source>
</reference>
<evidence type="ECO:0000256" key="1">
    <source>
        <dbReference type="ARBA" id="ARBA00022664"/>
    </source>
</evidence>
<feature type="domain" description="CCHC-type" evidence="4">
    <location>
        <begin position="133"/>
        <end position="148"/>
    </location>
</feature>
<dbReference type="PANTHER" id="PTHR46242">
    <property type="entry name" value="ZINC FINGER CCHC DOMAIN-CONTAINING PROTEIN 9 ZCCHC9"/>
    <property type="match status" value="1"/>
</dbReference>
<dbReference type="SUPFAM" id="SSF57756">
    <property type="entry name" value="Retrovirus zinc finger-like domains"/>
    <property type="match status" value="2"/>
</dbReference>
<keyword evidence="2" id="KW-0863">Zinc-finger</keyword>
<dbReference type="PROSITE" id="PS50158">
    <property type="entry name" value="ZF_CCHC"/>
    <property type="match status" value="1"/>
</dbReference>
<keyword evidence="6" id="KW-1185">Reference proteome</keyword>
<organism evidence="5 6">
    <name type="scientific">Marasmius crinis-equi</name>
    <dbReference type="NCBI Taxonomy" id="585013"/>
    <lineage>
        <taxon>Eukaryota</taxon>
        <taxon>Fungi</taxon>
        <taxon>Dikarya</taxon>
        <taxon>Basidiomycota</taxon>
        <taxon>Agaricomycotina</taxon>
        <taxon>Agaricomycetes</taxon>
        <taxon>Agaricomycetidae</taxon>
        <taxon>Agaricales</taxon>
        <taxon>Marasmiineae</taxon>
        <taxon>Marasmiaceae</taxon>
        <taxon>Marasmius</taxon>
    </lineage>
</organism>
<sequence length="307" mass="33974">MTRVTNFGRKRTYLESTLPHEQPAEDVSLSTGIVEPPKENSKETDEQPPKKKRKRTKKSQRTNNMTNEDGTTIEGRAEAGSSSSQKPQSDQTQKKKTKKDKNRKGRPIDKDAAVRSESRRVKRIAARNADTTCFACREKGHAARDCPKEARDKGKKSVGICYRCGSTKHNLSRCKKPSDPLDPMPFATCFVCEGKGHLASACEKNKDKGVYPNGGSCKLCGDTTHLAKDCAVRRKDTNAATQVMGMERNVGADEDDFHAIGRMKQELDKEDRKVEKIQKTLDVRVGAQSGAVKVNGKAPVKAKVVHF</sequence>
<dbReference type="InterPro" id="IPR042246">
    <property type="entry name" value="ZCCHC9"/>
</dbReference>
<evidence type="ECO:0000313" key="5">
    <source>
        <dbReference type="EMBL" id="KAL0579378.1"/>
    </source>
</evidence>
<dbReference type="PANTHER" id="PTHR46242:SF1">
    <property type="entry name" value="ZINC FINGER CCHC DOMAIN-CONTAINING PROTEIN 9"/>
    <property type="match status" value="1"/>
</dbReference>
<dbReference type="Proteomes" id="UP001465976">
    <property type="component" value="Unassembled WGS sequence"/>
</dbReference>
<keyword evidence="2" id="KW-0862">Zinc</keyword>
<protein>
    <recommendedName>
        <fullName evidence="4">CCHC-type domain-containing protein</fullName>
    </recommendedName>
</protein>
<accession>A0ABR3FV52</accession>
<dbReference type="Gene3D" id="4.10.60.10">
    <property type="entry name" value="Zinc finger, CCHC-type"/>
    <property type="match status" value="2"/>
</dbReference>
<dbReference type="InterPro" id="IPR036875">
    <property type="entry name" value="Znf_CCHC_sf"/>
</dbReference>
<feature type="compositionally biased region" description="Basic and acidic residues" evidence="3">
    <location>
        <begin position="106"/>
        <end position="119"/>
    </location>
</feature>
<keyword evidence="1" id="KW-0507">mRNA processing</keyword>
<evidence type="ECO:0000313" key="6">
    <source>
        <dbReference type="Proteomes" id="UP001465976"/>
    </source>
</evidence>
<evidence type="ECO:0000256" key="3">
    <source>
        <dbReference type="SAM" id="MobiDB-lite"/>
    </source>
</evidence>
<evidence type="ECO:0000256" key="2">
    <source>
        <dbReference type="PROSITE-ProRule" id="PRU00047"/>
    </source>
</evidence>
<feature type="compositionally biased region" description="Low complexity" evidence="3">
    <location>
        <begin position="81"/>
        <end position="91"/>
    </location>
</feature>
<keyword evidence="2" id="KW-0479">Metal-binding</keyword>
<feature type="region of interest" description="Disordered" evidence="3">
    <location>
        <begin position="1"/>
        <end position="121"/>
    </location>
</feature>
<feature type="compositionally biased region" description="Basic residues" evidence="3">
    <location>
        <begin position="50"/>
        <end position="60"/>
    </location>
</feature>
<gene>
    <name evidence="5" type="ORF">V5O48_002654</name>
</gene>
<feature type="compositionally biased region" description="Basic residues" evidence="3">
    <location>
        <begin position="94"/>
        <end position="105"/>
    </location>
</feature>